<reference evidence="1" key="1">
    <citation type="journal article" date="2021" name="Proc. Natl. Acad. Sci. U.S.A.">
        <title>A Catalog of Tens of Thousands of Viruses from Human Metagenomes Reveals Hidden Associations with Chronic Diseases.</title>
        <authorList>
            <person name="Tisza M.J."/>
            <person name="Buck C.B."/>
        </authorList>
    </citation>
    <scope>NUCLEOTIDE SEQUENCE</scope>
    <source>
        <strain evidence="1">CtsNK10</strain>
    </source>
</reference>
<sequence>MRILYSKYFNIIKMPIITRNLYRYLYSAI</sequence>
<accession>A0A8S5NLL2</accession>
<organism evidence="1">
    <name type="scientific">Podoviridae sp. ctsNK10</name>
    <dbReference type="NCBI Taxonomy" id="2826582"/>
    <lineage>
        <taxon>Viruses</taxon>
        <taxon>Duplodnaviria</taxon>
        <taxon>Heunggongvirae</taxon>
        <taxon>Uroviricota</taxon>
        <taxon>Caudoviricetes</taxon>
    </lineage>
</organism>
<protein>
    <submittedName>
        <fullName evidence="1">Uncharacterized protein</fullName>
    </submittedName>
</protein>
<proteinExistence type="predicted"/>
<evidence type="ECO:0000313" key="1">
    <source>
        <dbReference type="EMBL" id="DAD95244.1"/>
    </source>
</evidence>
<dbReference type="EMBL" id="BK015191">
    <property type="protein sequence ID" value="DAD95244.1"/>
    <property type="molecule type" value="Genomic_DNA"/>
</dbReference>
<name>A0A8S5NLL2_9CAUD</name>